<dbReference type="GO" id="GO:0008270">
    <property type="term" value="F:zinc ion binding"/>
    <property type="evidence" value="ECO:0007669"/>
    <property type="project" value="InterPro"/>
</dbReference>
<evidence type="ECO:0000256" key="6">
    <source>
        <dbReference type="ARBA" id="ARBA00023159"/>
    </source>
</evidence>
<dbReference type="PROSITE" id="PS00374">
    <property type="entry name" value="MGMT"/>
    <property type="match status" value="1"/>
</dbReference>
<dbReference type="NCBIfam" id="NF011964">
    <property type="entry name" value="PRK15435.1"/>
    <property type="match status" value="1"/>
</dbReference>
<dbReference type="Pfam" id="PF12833">
    <property type="entry name" value="HTH_18"/>
    <property type="match status" value="1"/>
</dbReference>
<dbReference type="Gene3D" id="3.30.160.70">
    <property type="entry name" value="Methylated DNA-protein cysteine methyltransferase domain"/>
    <property type="match status" value="1"/>
</dbReference>
<dbReference type="Gene3D" id="1.10.10.60">
    <property type="entry name" value="Homeodomain-like"/>
    <property type="match status" value="2"/>
</dbReference>
<dbReference type="CDD" id="cd06445">
    <property type="entry name" value="ATase"/>
    <property type="match status" value="1"/>
</dbReference>
<dbReference type="GO" id="GO:0003700">
    <property type="term" value="F:DNA-binding transcription factor activity"/>
    <property type="evidence" value="ECO:0007669"/>
    <property type="project" value="InterPro"/>
</dbReference>
<dbReference type="HOGENOM" id="CLU_000445_52_0_6"/>
<evidence type="ECO:0000313" key="13">
    <source>
        <dbReference type="EMBL" id="EHL30069.1"/>
    </source>
</evidence>
<keyword evidence="14" id="KW-1185">Reference proteome</keyword>
<dbReference type="EMBL" id="JH413836">
    <property type="protein sequence ID" value="EHL30069.1"/>
    <property type="molecule type" value="Genomic_DNA"/>
</dbReference>
<evidence type="ECO:0000256" key="5">
    <source>
        <dbReference type="ARBA" id="ARBA00023015"/>
    </source>
</evidence>
<dbReference type="RefSeq" id="WP_006871862.1">
    <property type="nucleotide sequence ID" value="NZ_JH413836.1"/>
</dbReference>
<feature type="active site" description="Nucleophile; methyl group acceptor from either O6-methylguanine or O4-methylthymine" evidence="10">
    <location>
        <position position="330"/>
    </location>
</feature>
<feature type="binding site" evidence="11">
    <location>
        <position position="49"/>
    </location>
    <ligand>
        <name>Zn(2+)</name>
        <dbReference type="ChEBI" id="CHEBI:29105"/>
    </ligand>
</feature>
<dbReference type="FunCoup" id="G9ERQ6">
    <property type="interactions" value="45"/>
</dbReference>
<keyword evidence="3" id="KW-0808">Transferase</keyword>
<dbReference type="PANTHER" id="PTHR10815">
    <property type="entry name" value="METHYLATED-DNA--PROTEIN-CYSTEINE METHYLTRANSFERASE"/>
    <property type="match status" value="1"/>
</dbReference>
<dbReference type="InterPro" id="IPR035451">
    <property type="entry name" value="Ada-like_dom_sf"/>
</dbReference>
<dbReference type="PIRSF" id="PIRSF000409">
    <property type="entry name" value="Ada"/>
    <property type="match status" value="1"/>
</dbReference>
<dbReference type="InterPro" id="IPR014048">
    <property type="entry name" value="MethylDNA_cys_MeTrfase_DNA-bd"/>
</dbReference>
<evidence type="ECO:0000256" key="2">
    <source>
        <dbReference type="ARBA" id="ARBA00022603"/>
    </source>
</evidence>
<dbReference type="InterPro" id="IPR018060">
    <property type="entry name" value="HTH_AraC"/>
</dbReference>
<feature type="binding site" evidence="11">
    <location>
        <position position="79"/>
    </location>
    <ligand>
        <name>Zn(2+)</name>
        <dbReference type="ChEBI" id="CHEBI:29105"/>
    </ligand>
</feature>
<evidence type="ECO:0000256" key="1">
    <source>
        <dbReference type="ARBA" id="ARBA00001286"/>
    </source>
</evidence>
<dbReference type="GO" id="GO:0003908">
    <property type="term" value="F:methylated-DNA-[protein]-cysteine S-methyltransferase activity"/>
    <property type="evidence" value="ECO:0007669"/>
    <property type="project" value="UniProtKB-EC"/>
</dbReference>
<evidence type="ECO:0000256" key="8">
    <source>
        <dbReference type="ARBA" id="ARBA00023204"/>
    </source>
</evidence>
<dbReference type="GO" id="GO:0043565">
    <property type="term" value="F:sequence-specific DNA binding"/>
    <property type="evidence" value="ECO:0007669"/>
    <property type="project" value="InterPro"/>
</dbReference>
<dbReference type="Gene3D" id="3.40.10.10">
    <property type="entry name" value="DNA Methylphosphotriester Repair Domain"/>
    <property type="match status" value="1"/>
</dbReference>
<dbReference type="SMART" id="SM00342">
    <property type="entry name" value="HTH_ARAC"/>
    <property type="match status" value="1"/>
</dbReference>
<keyword evidence="8" id="KW-0234">DNA repair</keyword>
<feature type="domain" description="HTH araC/xylS-type" evidence="12">
    <location>
        <begin position="95"/>
        <end position="192"/>
    </location>
</feature>
<dbReference type="InterPro" id="IPR004026">
    <property type="entry name" value="Ada_DNA_repair_Zn-bd"/>
</dbReference>
<evidence type="ECO:0000256" key="11">
    <source>
        <dbReference type="PIRSR" id="PIRSR000409-3"/>
    </source>
</evidence>
<evidence type="ECO:0000256" key="10">
    <source>
        <dbReference type="PIRSR" id="PIRSR000409-1"/>
    </source>
</evidence>
<keyword evidence="6" id="KW-0010">Activator</keyword>
<dbReference type="GO" id="GO:0032259">
    <property type="term" value="P:methylation"/>
    <property type="evidence" value="ECO:0007669"/>
    <property type="project" value="UniProtKB-KW"/>
</dbReference>
<dbReference type="GO" id="GO:0006281">
    <property type="term" value="P:DNA repair"/>
    <property type="evidence" value="ECO:0007669"/>
    <property type="project" value="UniProtKB-KW"/>
</dbReference>
<keyword evidence="11" id="KW-0479">Metal-binding</keyword>
<comment type="cofactor">
    <cofactor evidence="11">
        <name>Zn(2+)</name>
        <dbReference type="ChEBI" id="CHEBI:29105"/>
    </cofactor>
    <text evidence="11">Binds 1 zinc ion per subunit.</text>
</comment>
<dbReference type="SUPFAM" id="SSF46689">
    <property type="entry name" value="Homeodomain-like"/>
    <property type="match status" value="2"/>
</dbReference>
<reference evidence="13 14" key="1">
    <citation type="journal article" date="2011" name="BMC Genomics">
        <title>Insight into cross-talk between intra-amoebal pathogens.</title>
        <authorList>
            <person name="Gimenez G."/>
            <person name="Bertelli C."/>
            <person name="Moliner C."/>
            <person name="Robert C."/>
            <person name="Raoult D."/>
            <person name="Fournier P.E."/>
            <person name="Greub G."/>
        </authorList>
    </citation>
    <scope>NUCLEOTIDE SEQUENCE [LARGE SCALE GENOMIC DNA]</scope>
    <source>
        <strain evidence="13 14">LLAP12</strain>
    </source>
</reference>
<dbReference type="NCBIfam" id="TIGR00589">
    <property type="entry name" value="ogt"/>
    <property type="match status" value="1"/>
</dbReference>
<keyword evidence="2" id="KW-0489">Methyltransferase</keyword>
<dbReference type="Proteomes" id="UP000002770">
    <property type="component" value="Unassembled WGS sequence"/>
</dbReference>
<comment type="catalytic activity">
    <reaction evidence="1">
        <text>a 4-O-methyl-thymidine in DNA + L-cysteinyl-[protein] = a thymidine in DNA + S-methyl-L-cysteinyl-[protein]</text>
        <dbReference type="Rhea" id="RHEA:53428"/>
        <dbReference type="Rhea" id="RHEA-COMP:10131"/>
        <dbReference type="Rhea" id="RHEA-COMP:10132"/>
        <dbReference type="Rhea" id="RHEA-COMP:13555"/>
        <dbReference type="Rhea" id="RHEA-COMP:13556"/>
        <dbReference type="ChEBI" id="CHEBI:29950"/>
        <dbReference type="ChEBI" id="CHEBI:82612"/>
        <dbReference type="ChEBI" id="CHEBI:137386"/>
        <dbReference type="ChEBI" id="CHEBI:137387"/>
        <dbReference type="EC" id="2.1.1.63"/>
    </reaction>
</comment>
<dbReference type="AlphaFoldDB" id="G9ERQ6"/>
<feature type="active site" description="Nucleophile; methyl group acceptor from methylphosphotriester" evidence="10">
    <location>
        <position position="45"/>
    </location>
</feature>
<dbReference type="InParanoid" id="G9ERQ6"/>
<feature type="binding site" evidence="11">
    <location>
        <position position="45"/>
    </location>
    <ligand>
        <name>Zn(2+)</name>
        <dbReference type="ChEBI" id="CHEBI:29105"/>
    </ligand>
</feature>
<dbReference type="PANTHER" id="PTHR10815:SF14">
    <property type="entry name" value="BIFUNCTIONAL TRANSCRIPTIONAL ACTIVATOR_DNA REPAIR ENZYME ADA"/>
    <property type="match status" value="1"/>
</dbReference>
<evidence type="ECO:0000256" key="9">
    <source>
        <dbReference type="ARBA" id="ARBA00049348"/>
    </source>
</evidence>
<dbReference type="SUPFAM" id="SSF57884">
    <property type="entry name" value="Ada DNA repair protein, N-terminal domain (N-Ada 10)"/>
    <property type="match status" value="1"/>
</dbReference>
<dbReference type="eggNOG" id="COG2169">
    <property type="taxonomic scope" value="Bacteria"/>
</dbReference>
<keyword evidence="11" id="KW-0862">Zinc</keyword>
<protein>
    <submittedName>
        <fullName evidence="13">Transcriptional regulator, AraC family</fullName>
    </submittedName>
</protein>
<dbReference type="Gene3D" id="1.10.10.10">
    <property type="entry name" value="Winged helix-like DNA-binding domain superfamily/Winged helix DNA-binding domain"/>
    <property type="match status" value="1"/>
</dbReference>
<dbReference type="OrthoDB" id="9802228at2"/>
<dbReference type="InterPro" id="IPR036217">
    <property type="entry name" value="MethylDNA_cys_MeTrfase_DNAb"/>
</dbReference>
<keyword evidence="4" id="KW-0227">DNA damage</keyword>
<dbReference type="InterPro" id="IPR009057">
    <property type="entry name" value="Homeodomain-like_sf"/>
</dbReference>
<dbReference type="SUPFAM" id="SSF46767">
    <property type="entry name" value="Methylated DNA-protein cysteine methyltransferase, C-terminal domain"/>
    <property type="match status" value="1"/>
</dbReference>
<gene>
    <name evidence="13" type="ORF">LDG_7974</name>
</gene>
<dbReference type="FunFam" id="1.10.10.10:FF:000410">
    <property type="entry name" value="ADA regulatory protein, putative"/>
    <property type="match status" value="1"/>
</dbReference>
<name>G9ERQ6_9GAMM</name>
<evidence type="ECO:0000256" key="7">
    <source>
        <dbReference type="ARBA" id="ARBA00023163"/>
    </source>
</evidence>
<dbReference type="Pfam" id="PF02805">
    <property type="entry name" value="Ada_Zn_binding"/>
    <property type="match status" value="1"/>
</dbReference>
<dbReference type="eggNOG" id="COG0350">
    <property type="taxonomic scope" value="Bacteria"/>
</dbReference>
<accession>G9ERQ6</accession>
<organism evidence="13 14">
    <name type="scientific">Legionella drancourtii LLAP12</name>
    <dbReference type="NCBI Taxonomy" id="658187"/>
    <lineage>
        <taxon>Bacteria</taxon>
        <taxon>Pseudomonadati</taxon>
        <taxon>Pseudomonadota</taxon>
        <taxon>Gammaproteobacteria</taxon>
        <taxon>Legionellales</taxon>
        <taxon>Legionellaceae</taxon>
        <taxon>Legionella</taxon>
    </lineage>
</organism>
<proteinExistence type="predicted"/>
<evidence type="ECO:0000259" key="12">
    <source>
        <dbReference type="PROSITE" id="PS01124"/>
    </source>
</evidence>
<feature type="binding site" evidence="11">
    <location>
        <position position="76"/>
    </location>
    <ligand>
        <name>Zn(2+)</name>
        <dbReference type="ChEBI" id="CHEBI:29105"/>
    </ligand>
</feature>
<sequence length="363" mass="40483">MNTSIKNRQRAQETLNDPRWLSIVNRDAQADGRFYYSVMTTGVYCRPSCGSRLARPENVQFYRTCDEAEHAGFRPCKRCKPSGASVREEQVALITKLCRLIETSDTLMSLEELAEAVQMSIYHVHRLFKEITGLTPKKYSSAHRAAQARKELRRKKASVTEAIHDAGFHSSSRFYESTNSFLGMTPTQYRAGGINENIHFAIGECSLGALLIAQTRRGVCAILLGDNPEQLVYNLQDYFPKANFLGDDPNYEQLIATVVGFIENPALGLDLPLDIRGTAFQQRVWQALREIPAGTTLSYSEVAQKLGKPNAARAVANACASNPLAVAIPCHRVVRQDGALSGYRWGIARKRVLLERESNDVLK</sequence>
<evidence type="ECO:0000256" key="4">
    <source>
        <dbReference type="ARBA" id="ARBA00022763"/>
    </source>
</evidence>
<dbReference type="STRING" id="658187.LDG_7974"/>
<comment type="catalytic activity">
    <reaction evidence="9">
        <text>a 6-O-methyl-2'-deoxyguanosine in DNA + L-cysteinyl-[protein] = S-methyl-L-cysteinyl-[protein] + a 2'-deoxyguanosine in DNA</text>
        <dbReference type="Rhea" id="RHEA:24000"/>
        <dbReference type="Rhea" id="RHEA-COMP:10131"/>
        <dbReference type="Rhea" id="RHEA-COMP:10132"/>
        <dbReference type="Rhea" id="RHEA-COMP:11367"/>
        <dbReference type="Rhea" id="RHEA-COMP:11368"/>
        <dbReference type="ChEBI" id="CHEBI:29950"/>
        <dbReference type="ChEBI" id="CHEBI:82612"/>
        <dbReference type="ChEBI" id="CHEBI:85445"/>
        <dbReference type="ChEBI" id="CHEBI:85448"/>
        <dbReference type="EC" id="2.1.1.63"/>
    </reaction>
</comment>
<dbReference type="SUPFAM" id="SSF53155">
    <property type="entry name" value="Methylated DNA-protein cysteine methyltransferase domain"/>
    <property type="match status" value="1"/>
</dbReference>
<dbReference type="InterPro" id="IPR016221">
    <property type="entry name" value="Bifunct_regulatory_prot_Ada"/>
</dbReference>
<dbReference type="PROSITE" id="PS01124">
    <property type="entry name" value="HTH_ARAC_FAMILY_2"/>
    <property type="match status" value="1"/>
</dbReference>
<dbReference type="Pfam" id="PF01035">
    <property type="entry name" value="DNA_binding_1"/>
    <property type="match status" value="1"/>
</dbReference>
<evidence type="ECO:0000256" key="3">
    <source>
        <dbReference type="ARBA" id="ARBA00022679"/>
    </source>
</evidence>
<keyword evidence="7" id="KW-0804">Transcription</keyword>
<dbReference type="InterPro" id="IPR036388">
    <property type="entry name" value="WH-like_DNA-bd_sf"/>
</dbReference>
<keyword evidence="5" id="KW-0805">Transcription regulation</keyword>
<dbReference type="InterPro" id="IPR036631">
    <property type="entry name" value="MGMT_N_sf"/>
</dbReference>
<dbReference type="InterPro" id="IPR001497">
    <property type="entry name" value="MethylDNA_cys_MeTrfase_AS"/>
</dbReference>
<evidence type="ECO:0000313" key="14">
    <source>
        <dbReference type="Proteomes" id="UP000002770"/>
    </source>
</evidence>